<protein>
    <submittedName>
        <fullName evidence="2">Uncharacterized protein</fullName>
    </submittedName>
</protein>
<evidence type="ECO:0000313" key="2">
    <source>
        <dbReference type="EMBL" id="TDG52965.1"/>
    </source>
</evidence>
<sequence length="71" mass="7683">MMPRGMSPPPPPLASPLARHPFSVCVYALGSLLGVDKSMTAACLEGKLPRGQQQQQQQRQQHSRQLLCAAS</sequence>
<dbReference type="AlphaFoldDB" id="A0A484BYY8"/>
<comment type="caution">
    <text evidence="2">The sequence shown here is derived from an EMBL/GenBank/DDBJ whole genome shotgun (WGS) entry which is preliminary data.</text>
</comment>
<dbReference type="Proteomes" id="UP000295192">
    <property type="component" value="Unassembled WGS sequence"/>
</dbReference>
<accession>A0A484BYY8</accession>
<reference evidence="2 3" key="1">
    <citation type="journal article" date="2019" name="J. Hered.">
        <title>An Improved Genome Assembly for Drosophila navojoa, the Basal Species in the mojavensis Cluster.</title>
        <authorList>
            <person name="Vanderlinde T."/>
            <person name="Dupim E.G."/>
            <person name="Nazario-Yepiz N.O."/>
            <person name="Carvalho A.B."/>
        </authorList>
    </citation>
    <scope>NUCLEOTIDE SEQUENCE [LARGE SCALE GENOMIC DNA]</scope>
    <source>
        <strain evidence="2">Navoj_Jal97</strain>
        <tissue evidence="2">Whole organism</tissue>
    </source>
</reference>
<dbReference type="EMBL" id="LSRL02000002">
    <property type="protein sequence ID" value="TDG52965.1"/>
    <property type="molecule type" value="Genomic_DNA"/>
</dbReference>
<evidence type="ECO:0000313" key="3">
    <source>
        <dbReference type="Proteomes" id="UP000295192"/>
    </source>
</evidence>
<proteinExistence type="predicted"/>
<organism evidence="2 3">
    <name type="scientific">Drosophila navojoa</name>
    <name type="common">Fruit fly</name>
    <dbReference type="NCBI Taxonomy" id="7232"/>
    <lineage>
        <taxon>Eukaryota</taxon>
        <taxon>Metazoa</taxon>
        <taxon>Ecdysozoa</taxon>
        <taxon>Arthropoda</taxon>
        <taxon>Hexapoda</taxon>
        <taxon>Insecta</taxon>
        <taxon>Pterygota</taxon>
        <taxon>Neoptera</taxon>
        <taxon>Endopterygota</taxon>
        <taxon>Diptera</taxon>
        <taxon>Brachycera</taxon>
        <taxon>Muscomorpha</taxon>
        <taxon>Ephydroidea</taxon>
        <taxon>Drosophilidae</taxon>
        <taxon>Drosophila</taxon>
    </lineage>
</organism>
<feature type="region of interest" description="Disordered" evidence="1">
    <location>
        <begin position="49"/>
        <end position="71"/>
    </location>
</feature>
<keyword evidence="3" id="KW-1185">Reference proteome</keyword>
<gene>
    <name evidence="2" type="ORF">AWZ03_000508</name>
</gene>
<name>A0A484BYY8_DRONA</name>
<evidence type="ECO:0000256" key="1">
    <source>
        <dbReference type="SAM" id="MobiDB-lite"/>
    </source>
</evidence>